<dbReference type="EMBL" id="JARQZJ010000097">
    <property type="protein sequence ID" value="KAK9885850.1"/>
    <property type="molecule type" value="Genomic_DNA"/>
</dbReference>
<evidence type="ECO:0000313" key="2">
    <source>
        <dbReference type="EMBL" id="KAK9885850.1"/>
    </source>
</evidence>
<name>A0AAW1UTP3_9CUCU</name>
<protein>
    <submittedName>
        <fullName evidence="2">Uncharacterized protein</fullName>
    </submittedName>
</protein>
<dbReference type="AlphaFoldDB" id="A0AAW1UTP3"/>
<feature type="region of interest" description="Disordered" evidence="1">
    <location>
        <begin position="70"/>
        <end position="166"/>
    </location>
</feature>
<gene>
    <name evidence="2" type="ORF">WA026_013728</name>
</gene>
<evidence type="ECO:0000256" key="1">
    <source>
        <dbReference type="SAM" id="MobiDB-lite"/>
    </source>
</evidence>
<dbReference type="Proteomes" id="UP001431783">
    <property type="component" value="Unassembled WGS sequence"/>
</dbReference>
<comment type="caution">
    <text evidence="2">The sequence shown here is derived from an EMBL/GenBank/DDBJ whole genome shotgun (WGS) entry which is preliminary data.</text>
</comment>
<evidence type="ECO:0000313" key="3">
    <source>
        <dbReference type="Proteomes" id="UP001431783"/>
    </source>
</evidence>
<sequence>MTCCYVNSYLSYTRWGNDGELSFTPYCYYYCMKKPHKHVTKRRSRFGDIFKGQSPNLEDMIFYQKLMKKGKNKKHRLAKSREKGGNGPDGQIGKPGSGGEGDNVDVDGNKGKSGGKNKDGSAKKHGTIGKEAGEGEGTGIGNTKGSKETDGDNAKSGISGGKENINYTNEGINTNADGGMGDGKIVSAGGLKDQYGDAGTTGGWGEGAQGFISGKDQATSGMVGGAPWYPSNGVVGTGGNGNWVGGGISGGMGTGYGASGGLGGGVGGGAGGWPTGASAGWPGTASAGWPGGITGGSPGGVNGSWPAGVTGGWSAGVPGGWAGGAPGGFQGAWSGGAAGTWPGGVQSGWTGGWPGGVGGGAAGMPFSGMGSYTGYGGAMGSAGPASEWGNMYGIGGGNVCLPNQTRPCPQICSPRPGFGNQNDFPVYQGIYQDGMQHVSRQNATTPQNFGGIRQPQTYLPANCMQNRTSLSSPQFGQQYPQYNNPPQNCYLELPQRYAPMQQLPSFSQQYNPQIYGGIPGASITQPCNPQYCNTYQTHQQIPQYCSAQMRSSYAQQYNQYLCNLQSMYRQCGRTPASGGMMCPPNTHLTGVSAPPAAFAHYMQDIGDVQCNRCATSFSTNHLIKCKTCGQVII</sequence>
<feature type="compositionally biased region" description="Gly residues" evidence="1">
    <location>
        <begin position="85"/>
        <end position="101"/>
    </location>
</feature>
<keyword evidence="3" id="KW-1185">Reference proteome</keyword>
<reference evidence="2 3" key="1">
    <citation type="submission" date="2023-03" db="EMBL/GenBank/DDBJ databases">
        <title>Genome insight into feeding habits of ladybird beetles.</title>
        <authorList>
            <person name="Li H.-S."/>
            <person name="Huang Y.-H."/>
            <person name="Pang H."/>
        </authorList>
    </citation>
    <scope>NUCLEOTIDE SEQUENCE [LARGE SCALE GENOMIC DNA]</scope>
    <source>
        <strain evidence="2">SYSU_2023b</strain>
        <tissue evidence="2">Whole body</tissue>
    </source>
</reference>
<proteinExistence type="predicted"/>
<organism evidence="2 3">
    <name type="scientific">Henosepilachna vigintioctopunctata</name>
    <dbReference type="NCBI Taxonomy" id="420089"/>
    <lineage>
        <taxon>Eukaryota</taxon>
        <taxon>Metazoa</taxon>
        <taxon>Ecdysozoa</taxon>
        <taxon>Arthropoda</taxon>
        <taxon>Hexapoda</taxon>
        <taxon>Insecta</taxon>
        <taxon>Pterygota</taxon>
        <taxon>Neoptera</taxon>
        <taxon>Endopterygota</taxon>
        <taxon>Coleoptera</taxon>
        <taxon>Polyphaga</taxon>
        <taxon>Cucujiformia</taxon>
        <taxon>Coccinelloidea</taxon>
        <taxon>Coccinellidae</taxon>
        <taxon>Epilachninae</taxon>
        <taxon>Epilachnini</taxon>
        <taxon>Henosepilachna</taxon>
    </lineage>
</organism>
<accession>A0AAW1UTP3</accession>